<name>A0A4R3W0U2_9SPHI</name>
<gene>
    <name evidence="1" type="ORF">EDC17_100581</name>
</gene>
<dbReference type="Proteomes" id="UP000295197">
    <property type="component" value="Unassembled WGS sequence"/>
</dbReference>
<sequence length="112" mass="13093">MINNILTLLENKQIVFQDVLSYIEEYYTYTPSAFSNGDLRNSAEENQGSARVFYLGHLHCLNEEQTLRLFAEHWDNVLDTPEASNHQNIRQFMKTGWAEIKFNDCVLCTKQD</sequence>
<keyword evidence="2" id="KW-1185">Reference proteome</keyword>
<dbReference type="EMBL" id="SMBZ01000005">
    <property type="protein sequence ID" value="TCV19270.1"/>
    <property type="molecule type" value="Genomic_DNA"/>
</dbReference>
<evidence type="ECO:0000313" key="1">
    <source>
        <dbReference type="EMBL" id="TCV19270.1"/>
    </source>
</evidence>
<proteinExistence type="predicted"/>
<dbReference type="RefSeq" id="WP_132776773.1">
    <property type="nucleotide sequence ID" value="NZ_SMBZ01000005.1"/>
</dbReference>
<dbReference type="Gene3D" id="3.20.160.10">
    <property type="entry name" value="vpa0580 domain like"/>
    <property type="match status" value="1"/>
</dbReference>
<dbReference type="AlphaFoldDB" id="A0A4R3W0U2"/>
<dbReference type="InterPro" id="IPR038604">
    <property type="entry name" value="HopJ_sf"/>
</dbReference>
<dbReference type="OrthoDB" id="9790826at2"/>
<reference evidence="1 2" key="1">
    <citation type="submission" date="2019-03" db="EMBL/GenBank/DDBJ databases">
        <title>Genomic Encyclopedia of Type Strains, Phase IV (KMG-IV): sequencing the most valuable type-strain genomes for metagenomic binning, comparative biology and taxonomic classification.</title>
        <authorList>
            <person name="Goeker M."/>
        </authorList>
    </citation>
    <scope>NUCLEOTIDE SEQUENCE [LARGE SCALE GENOMIC DNA]</scope>
    <source>
        <strain evidence="1 2">DSM 22362</strain>
    </source>
</reference>
<dbReference type="Pfam" id="PF08888">
    <property type="entry name" value="HopJ"/>
    <property type="match status" value="1"/>
</dbReference>
<evidence type="ECO:0000313" key="2">
    <source>
        <dbReference type="Proteomes" id="UP000295197"/>
    </source>
</evidence>
<comment type="caution">
    <text evidence="1">The sequence shown here is derived from an EMBL/GenBank/DDBJ whole genome shotgun (WGS) entry which is preliminary data.</text>
</comment>
<organism evidence="1 2">
    <name type="scientific">Sphingobacterium alimentarium</name>
    <dbReference type="NCBI Taxonomy" id="797292"/>
    <lineage>
        <taxon>Bacteria</taxon>
        <taxon>Pseudomonadati</taxon>
        <taxon>Bacteroidota</taxon>
        <taxon>Sphingobacteriia</taxon>
        <taxon>Sphingobacteriales</taxon>
        <taxon>Sphingobacteriaceae</taxon>
        <taxon>Sphingobacterium</taxon>
    </lineage>
</organism>
<protein>
    <submittedName>
        <fullName evidence="1">HopJ type III effector protein</fullName>
    </submittedName>
</protein>
<accession>A0A4R3W0U2</accession>
<dbReference type="InterPro" id="IPR014984">
    <property type="entry name" value="HopJ"/>
</dbReference>